<evidence type="ECO:0000313" key="1">
    <source>
        <dbReference type="EMBL" id="GCB34434.1"/>
    </source>
</evidence>
<name>A0A401LSF1_9BACE</name>
<accession>A0A401LSF1</accession>
<keyword evidence="2" id="KW-1185">Reference proteome</keyword>
<proteinExistence type="predicted"/>
<dbReference type="Proteomes" id="UP000288079">
    <property type="component" value="Unassembled WGS sequence"/>
</dbReference>
<evidence type="ECO:0000313" key="2">
    <source>
        <dbReference type="Proteomes" id="UP000288079"/>
    </source>
</evidence>
<sequence>MVTTRFISKSIGNINPMKGNNIELSGGVSSTKIPANVKIARIPVSKIDI</sequence>
<organism evidence="1 2">
    <name type="scientific">Bacteroides faecalis</name>
    <dbReference type="NCBI Taxonomy" id="2447885"/>
    <lineage>
        <taxon>Bacteria</taxon>
        <taxon>Pseudomonadati</taxon>
        <taxon>Bacteroidota</taxon>
        <taxon>Bacteroidia</taxon>
        <taxon>Bacteroidales</taxon>
        <taxon>Bacteroidaceae</taxon>
        <taxon>Bacteroides</taxon>
    </lineage>
</organism>
<dbReference type="EMBL" id="BHWB01000003">
    <property type="protein sequence ID" value="GCB34434.1"/>
    <property type="molecule type" value="Genomic_DNA"/>
</dbReference>
<gene>
    <name evidence="1" type="ORF">KGMB02408_13790</name>
</gene>
<reference evidence="1 2" key="1">
    <citation type="submission" date="2018-10" db="EMBL/GenBank/DDBJ databases">
        <title>Draft Genome Sequence of Bacteroides sp. KCTC 15687.</title>
        <authorList>
            <person name="Yu S.Y."/>
            <person name="Kim J.S."/>
            <person name="Oh B.S."/>
            <person name="Park S.H."/>
            <person name="Kang S.W."/>
            <person name="Park J.E."/>
            <person name="Choi S.H."/>
            <person name="Han K.I."/>
            <person name="Lee K.C."/>
            <person name="Eom M.K."/>
            <person name="Suh M.K."/>
            <person name="Lee D.H."/>
            <person name="Yoon H."/>
            <person name="Kim B."/>
            <person name="Yang S.J."/>
            <person name="Lee J.S."/>
            <person name="Lee J.H."/>
        </authorList>
    </citation>
    <scope>NUCLEOTIDE SEQUENCE [LARGE SCALE GENOMIC DNA]</scope>
    <source>
        <strain evidence="1 2">KCTC 15687</strain>
    </source>
</reference>
<dbReference type="AlphaFoldDB" id="A0A401LSF1"/>
<comment type="caution">
    <text evidence="1">The sequence shown here is derived from an EMBL/GenBank/DDBJ whole genome shotgun (WGS) entry which is preliminary data.</text>
</comment>
<protein>
    <submittedName>
        <fullName evidence="1">Uncharacterized protein</fullName>
    </submittedName>
</protein>